<feature type="domain" description="UspA" evidence="2">
    <location>
        <begin position="1"/>
        <end position="139"/>
    </location>
</feature>
<gene>
    <name evidence="3" type="ORF">PWYN_20315</name>
</gene>
<evidence type="ECO:0000313" key="4">
    <source>
        <dbReference type="Proteomes" id="UP000029734"/>
    </source>
</evidence>
<evidence type="ECO:0000313" key="3">
    <source>
        <dbReference type="EMBL" id="KGE17010.1"/>
    </source>
</evidence>
<sequence length="139" mass="15385">MYNRILLAVDGSENSVRATKEAVKIGSSSPNCKFEVISVADFSKAKIEILHAQGKEELELKRREKLAPIEQILKQGNISYKVKILHGEPGPTIIDYANKEKVELVIIGSRGLNSLQEMVLGSVSHKVVKRVHCPVLIVK</sequence>
<dbReference type="Pfam" id="PF00582">
    <property type="entry name" value="Usp"/>
    <property type="match status" value="1"/>
</dbReference>
<dbReference type="CDD" id="cd00293">
    <property type="entry name" value="USP-like"/>
    <property type="match status" value="1"/>
</dbReference>
<protein>
    <submittedName>
        <fullName evidence="3">Universal stress protein</fullName>
    </submittedName>
</protein>
<reference evidence="3 4" key="1">
    <citation type="submission" date="2014-08" db="EMBL/GenBank/DDBJ databases">
        <authorList>
            <person name="den Bakker H.C."/>
        </authorList>
    </citation>
    <scope>NUCLEOTIDE SEQUENCE [LARGE SCALE GENOMIC DNA]</scope>
    <source>
        <strain evidence="3 4">DSM 18334</strain>
    </source>
</reference>
<proteinExistence type="inferred from homology"/>
<evidence type="ECO:0000259" key="2">
    <source>
        <dbReference type="Pfam" id="PF00582"/>
    </source>
</evidence>
<dbReference type="OrthoDB" id="9777884at2"/>
<dbReference type="SUPFAM" id="SSF52402">
    <property type="entry name" value="Adenine nucleotide alpha hydrolases-like"/>
    <property type="match status" value="1"/>
</dbReference>
<reference evidence="3 4" key="2">
    <citation type="submission" date="2014-10" db="EMBL/GenBank/DDBJ databases">
        <title>Comparative genomics of the Paenibacillus odorifer group.</title>
        <authorList>
            <person name="Tsai Y.-C."/>
            <person name="Martin N."/>
            <person name="Korlach J."/>
            <person name="Wiedmann M."/>
        </authorList>
    </citation>
    <scope>NUCLEOTIDE SEQUENCE [LARGE SCALE GENOMIC DNA]</scope>
    <source>
        <strain evidence="3 4">DSM 18334</strain>
    </source>
</reference>
<dbReference type="Gene3D" id="3.40.50.620">
    <property type="entry name" value="HUPs"/>
    <property type="match status" value="1"/>
</dbReference>
<dbReference type="PANTHER" id="PTHR46268:SF6">
    <property type="entry name" value="UNIVERSAL STRESS PROTEIN UP12"/>
    <property type="match status" value="1"/>
</dbReference>
<dbReference type="InterPro" id="IPR014729">
    <property type="entry name" value="Rossmann-like_a/b/a_fold"/>
</dbReference>
<accession>A0A098M3C1</accession>
<dbReference type="STRING" id="268407.PWYN_20315"/>
<dbReference type="PANTHER" id="PTHR46268">
    <property type="entry name" value="STRESS RESPONSE PROTEIN NHAX"/>
    <property type="match status" value="1"/>
</dbReference>
<dbReference type="Proteomes" id="UP000029734">
    <property type="component" value="Unassembled WGS sequence"/>
</dbReference>
<comment type="similarity">
    <text evidence="1">Belongs to the universal stress protein A family.</text>
</comment>
<keyword evidence="4" id="KW-1185">Reference proteome</keyword>
<comment type="caution">
    <text evidence="3">The sequence shown here is derived from an EMBL/GenBank/DDBJ whole genome shotgun (WGS) entry which is preliminary data.</text>
</comment>
<dbReference type="InterPro" id="IPR006016">
    <property type="entry name" value="UspA"/>
</dbReference>
<dbReference type="AlphaFoldDB" id="A0A098M3C1"/>
<dbReference type="PRINTS" id="PR01438">
    <property type="entry name" value="UNVRSLSTRESS"/>
</dbReference>
<dbReference type="RefSeq" id="WP_036655435.1">
    <property type="nucleotide sequence ID" value="NZ_JQCR01000003.1"/>
</dbReference>
<evidence type="ECO:0000256" key="1">
    <source>
        <dbReference type="ARBA" id="ARBA00008791"/>
    </source>
</evidence>
<organism evidence="3 4">
    <name type="scientific">Paenibacillus wynnii</name>
    <dbReference type="NCBI Taxonomy" id="268407"/>
    <lineage>
        <taxon>Bacteria</taxon>
        <taxon>Bacillati</taxon>
        <taxon>Bacillota</taxon>
        <taxon>Bacilli</taxon>
        <taxon>Bacillales</taxon>
        <taxon>Paenibacillaceae</taxon>
        <taxon>Paenibacillus</taxon>
    </lineage>
</organism>
<dbReference type="InterPro" id="IPR006015">
    <property type="entry name" value="Universal_stress_UspA"/>
</dbReference>
<dbReference type="eggNOG" id="COG0589">
    <property type="taxonomic scope" value="Bacteria"/>
</dbReference>
<dbReference type="EMBL" id="JQCR01000003">
    <property type="protein sequence ID" value="KGE17010.1"/>
    <property type="molecule type" value="Genomic_DNA"/>
</dbReference>
<name>A0A098M3C1_9BACL</name>